<name>A0ABW5R548_9BACL</name>
<keyword evidence="9" id="KW-1185">Reference proteome</keyword>
<evidence type="ECO:0000256" key="1">
    <source>
        <dbReference type="ARBA" id="ARBA00022801"/>
    </source>
</evidence>
<dbReference type="SUPFAM" id="SSF52738">
    <property type="entry name" value="Methylesterase CheB, C-terminal domain"/>
    <property type="match status" value="1"/>
</dbReference>
<feature type="domain" description="Response regulatory" evidence="6">
    <location>
        <begin position="5"/>
        <end position="122"/>
    </location>
</feature>
<dbReference type="Pfam" id="PF00072">
    <property type="entry name" value="Response_reg"/>
    <property type="match status" value="1"/>
</dbReference>
<comment type="PTM">
    <text evidence="3">Phosphorylated by CheA. Phosphorylation of the N-terminal regulatory domain activates the methylesterase activity.</text>
</comment>
<protein>
    <recommendedName>
        <fullName evidence="3">Protein-glutamate methylesterase/protein-glutamine glutaminase</fullName>
        <ecNumber evidence="3">3.1.1.61</ecNumber>
        <ecNumber evidence="3">3.5.1.44</ecNumber>
    </recommendedName>
</protein>
<dbReference type="PIRSF" id="PIRSF000876">
    <property type="entry name" value="RR_chemtxs_CheB"/>
    <property type="match status" value="1"/>
</dbReference>
<keyword evidence="3" id="KW-0963">Cytoplasm</keyword>
<dbReference type="EC" id="3.1.1.61" evidence="3"/>
<comment type="similarity">
    <text evidence="3">Belongs to the CheB family.</text>
</comment>
<organism evidence="8 9">
    <name type="scientific">Marinicrinis sediminis</name>
    <dbReference type="NCBI Taxonomy" id="1652465"/>
    <lineage>
        <taxon>Bacteria</taxon>
        <taxon>Bacillati</taxon>
        <taxon>Bacillota</taxon>
        <taxon>Bacilli</taxon>
        <taxon>Bacillales</taxon>
        <taxon>Paenibacillaceae</taxon>
    </lineage>
</organism>
<dbReference type="GO" id="GO:0008984">
    <property type="term" value="F:protein-glutamate methylesterase activity"/>
    <property type="evidence" value="ECO:0007669"/>
    <property type="project" value="UniProtKB-EC"/>
</dbReference>
<comment type="catalytic activity">
    <reaction evidence="3">
        <text>L-glutaminyl-[protein] + H2O = L-glutamyl-[protein] + NH4(+)</text>
        <dbReference type="Rhea" id="RHEA:16441"/>
        <dbReference type="Rhea" id="RHEA-COMP:10207"/>
        <dbReference type="Rhea" id="RHEA-COMP:10208"/>
        <dbReference type="ChEBI" id="CHEBI:15377"/>
        <dbReference type="ChEBI" id="CHEBI:28938"/>
        <dbReference type="ChEBI" id="CHEBI:29973"/>
        <dbReference type="ChEBI" id="CHEBI:30011"/>
        <dbReference type="EC" id="3.5.1.44"/>
    </reaction>
</comment>
<sequence length="378" mass="41449">MKQYKVMVVDDSAFMRKIISDLINEDPQFNVIYTAKNGREAIEQTKLLQPDVITMDVQMPEMDGIEALKIIMDEHPVPVVMLSSVTNEGAETTIQALEMGAVDFVQKPSGSISLDLYKVKQTLIEKLKIAAMNSSAASEKSHASSPNAAPLVQRLTRFSKEMAYERSVRSQEATPDKAVRSVSTTFQKIVAIGTSTGGPKALQEVLSHIPGDFPAPIVIVQHMPPKFTLSLAQRLNSSCAIQVYEAEDQTKLLPGCAYIAPGGYHMSIQKRGKQDYRTVITREEPRMGHRPSVDILFESLRPLTELEQYVVLMTGMGSDGAKGMKTLKEHGAKATLAESEETCIVYGMPRSAVELNGVDHLLPLYAIAPKLVELVGST</sequence>
<dbReference type="InterPro" id="IPR035909">
    <property type="entry name" value="CheB_C"/>
</dbReference>
<comment type="subcellular location">
    <subcellularLocation>
        <location evidence="3">Cytoplasm</location>
    </subcellularLocation>
</comment>
<dbReference type="CDD" id="cd16432">
    <property type="entry name" value="CheB_Rec"/>
    <property type="match status" value="1"/>
</dbReference>
<dbReference type="InterPro" id="IPR000673">
    <property type="entry name" value="Sig_transdc_resp-reg_Me-estase"/>
</dbReference>
<dbReference type="InterPro" id="IPR001789">
    <property type="entry name" value="Sig_transdc_resp-reg_receiver"/>
</dbReference>
<dbReference type="InterPro" id="IPR008248">
    <property type="entry name" value="CheB-like"/>
</dbReference>
<gene>
    <name evidence="3" type="primary">cheB</name>
    <name evidence="8" type="ORF">ACFSUC_00500</name>
</gene>
<comment type="catalytic activity">
    <reaction evidence="2 3">
        <text>[protein]-L-glutamate 5-O-methyl ester + H2O = L-glutamyl-[protein] + methanol + H(+)</text>
        <dbReference type="Rhea" id="RHEA:23236"/>
        <dbReference type="Rhea" id="RHEA-COMP:10208"/>
        <dbReference type="Rhea" id="RHEA-COMP:10311"/>
        <dbReference type="ChEBI" id="CHEBI:15377"/>
        <dbReference type="ChEBI" id="CHEBI:15378"/>
        <dbReference type="ChEBI" id="CHEBI:17790"/>
        <dbReference type="ChEBI" id="CHEBI:29973"/>
        <dbReference type="ChEBI" id="CHEBI:82795"/>
        <dbReference type="EC" id="3.1.1.61"/>
    </reaction>
</comment>
<dbReference type="EC" id="3.5.1.44" evidence="3"/>
<dbReference type="SMART" id="SM00448">
    <property type="entry name" value="REC"/>
    <property type="match status" value="1"/>
</dbReference>
<evidence type="ECO:0000313" key="8">
    <source>
        <dbReference type="EMBL" id="MFD2670083.1"/>
    </source>
</evidence>
<evidence type="ECO:0000313" key="9">
    <source>
        <dbReference type="Proteomes" id="UP001597497"/>
    </source>
</evidence>
<dbReference type="PANTHER" id="PTHR42872">
    <property type="entry name" value="PROTEIN-GLUTAMATE METHYLESTERASE/PROTEIN-GLUTAMINE GLUTAMINASE"/>
    <property type="match status" value="1"/>
</dbReference>
<feature type="domain" description="CheB-type methylesterase" evidence="7">
    <location>
        <begin position="183"/>
        <end position="378"/>
    </location>
</feature>
<comment type="domain">
    <text evidence="3">Contains a C-terminal catalytic domain, and an N-terminal region which modulates catalytic activity.</text>
</comment>
<feature type="active site" evidence="3 4">
    <location>
        <position position="195"/>
    </location>
</feature>
<dbReference type="NCBIfam" id="NF009206">
    <property type="entry name" value="PRK12555.1"/>
    <property type="match status" value="1"/>
</dbReference>
<accession>A0ABW5R548</accession>
<dbReference type="Gene3D" id="3.40.50.180">
    <property type="entry name" value="Methylesterase CheB, C-terminal domain"/>
    <property type="match status" value="1"/>
</dbReference>
<dbReference type="SUPFAM" id="SSF52172">
    <property type="entry name" value="CheY-like"/>
    <property type="match status" value="1"/>
</dbReference>
<evidence type="ECO:0000259" key="6">
    <source>
        <dbReference type="PROSITE" id="PS50110"/>
    </source>
</evidence>
<dbReference type="RefSeq" id="WP_379927427.1">
    <property type="nucleotide sequence ID" value="NZ_JBHUMM010000001.1"/>
</dbReference>
<reference evidence="9" key="1">
    <citation type="journal article" date="2019" name="Int. J. Syst. Evol. Microbiol.">
        <title>The Global Catalogue of Microorganisms (GCM) 10K type strain sequencing project: providing services to taxonomists for standard genome sequencing and annotation.</title>
        <authorList>
            <consortium name="The Broad Institute Genomics Platform"/>
            <consortium name="The Broad Institute Genome Sequencing Center for Infectious Disease"/>
            <person name="Wu L."/>
            <person name="Ma J."/>
        </authorList>
    </citation>
    <scope>NUCLEOTIDE SEQUENCE [LARGE SCALE GENOMIC DNA]</scope>
    <source>
        <strain evidence="9">KCTC 33676</strain>
    </source>
</reference>
<keyword evidence="3 4" id="KW-0145">Chemotaxis</keyword>
<dbReference type="PROSITE" id="PS50122">
    <property type="entry name" value="CHEB"/>
    <property type="match status" value="1"/>
</dbReference>
<dbReference type="Proteomes" id="UP001597497">
    <property type="component" value="Unassembled WGS sequence"/>
</dbReference>
<dbReference type="PROSITE" id="PS50110">
    <property type="entry name" value="RESPONSE_REGULATORY"/>
    <property type="match status" value="1"/>
</dbReference>
<dbReference type="EMBL" id="JBHUMM010000001">
    <property type="protein sequence ID" value="MFD2670083.1"/>
    <property type="molecule type" value="Genomic_DNA"/>
</dbReference>
<dbReference type="Gene3D" id="3.40.50.2300">
    <property type="match status" value="1"/>
</dbReference>
<comment type="caution">
    <text evidence="8">The sequence shown here is derived from an EMBL/GenBank/DDBJ whole genome shotgun (WGS) entry which is preliminary data.</text>
</comment>
<dbReference type="PANTHER" id="PTHR42872:SF3">
    <property type="entry name" value="PROTEIN-GLUTAMATE METHYLESTERASE_PROTEIN-GLUTAMINE GLUTAMINASE 1"/>
    <property type="match status" value="1"/>
</dbReference>
<dbReference type="NCBIfam" id="NF001965">
    <property type="entry name" value="PRK00742.1"/>
    <property type="match status" value="1"/>
</dbReference>
<dbReference type="Pfam" id="PF01339">
    <property type="entry name" value="CheB_methylest"/>
    <property type="match status" value="1"/>
</dbReference>
<evidence type="ECO:0000259" key="7">
    <source>
        <dbReference type="PROSITE" id="PS50122"/>
    </source>
</evidence>
<comment type="function">
    <text evidence="3">Involved in chemotaxis. Part of a chemotaxis signal transduction system that modulates chemotaxis in response to various stimuli. Catalyzes the demethylation of specific methylglutamate residues introduced into the chemoreceptors (methyl-accepting chemotaxis proteins or MCP) by CheR. Also mediates the irreversible deamidation of specific glutamine residues to glutamic acid.</text>
</comment>
<keyword evidence="1 3" id="KW-0378">Hydrolase</keyword>
<evidence type="ECO:0000256" key="5">
    <source>
        <dbReference type="PROSITE-ProRule" id="PRU00169"/>
    </source>
</evidence>
<feature type="active site" evidence="3 4">
    <location>
        <position position="222"/>
    </location>
</feature>
<evidence type="ECO:0000256" key="3">
    <source>
        <dbReference type="HAMAP-Rule" id="MF_00099"/>
    </source>
</evidence>
<proteinExistence type="inferred from homology"/>
<dbReference type="InterPro" id="IPR011006">
    <property type="entry name" value="CheY-like_superfamily"/>
</dbReference>
<keyword evidence="3 5" id="KW-0597">Phosphoprotein</keyword>
<evidence type="ECO:0000256" key="2">
    <source>
        <dbReference type="ARBA" id="ARBA00048267"/>
    </source>
</evidence>
<dbReference type="CDD" id="cd17541">
    <property type="entry name" value="REC_CheB-like"/>
    <property type="match status" value="1"/>
</dbReference>
<evidence type="ECO:0000256" key="4">
    <source>
        <dbReference type="PROSITE-ProRule" id="PRU00050"/>
    </source>
</evidence>
<dbReference type="HAMAP" id="MF_00099">
    <property type="entry name" value="CheB_chemtxs"/>
    <property type="match status" value="1"/>
</dbReference>
<feature type="active site" evidence="3 4">
    <location>
        <position position="319"/>
    </location>
</feature>
<feature type="modified residue" description="4-aspartylphosphate" evidence="3 5">
    <location>
        <position position="56"/>
    </location>
</feature>